<accession>A0AAN6JTD4</accession>
<sequence>MPADASVVGISSSMPLPPQLVPGSNGAFDLSSYGSSSRIHPALGHPSHLSPPQSTVDNLVSPTSGSIPTSSFGPSVEASMSKAQRKELISTFFNRVHPYSALFDEMSFLRDLATGECPLQLWPMFALAARFLPDYSFAAAELYASQARKLLQPEGSQGSSLLDIAYAEYLEAPDARNISHLLAVAQTVLLLSAYEFGASRHQAALQNSSACVRILIGAGLHRSLALASGGQPHELVRSRLVSIAFTHDVVVAAVADQTATVRRLDFETAALAGPTVASSEHAFGRQSPEQRHSSLHERSTSERLTSHLENLARAAGIFAHAFDLRRHRQSGIATHSSVANTMSDEINRQLCEWSDRLEPNQTFNGDNVQRHGSALWAVANSNGAHDWTAEHSIALAWSTMHILCECSSVLSKNSSLAEVDGLRSARSNVVLLLENMHSVGQNSLISVLPILYAQQIGEDIQVDAHQGRKVEMWVSASQALWTLSPVQRRKAVAVLRPPVGSSYRSTAASRAGPANPAASSARNPLSRSLPALSPGSVPISEGVAAFHPGASPPSNSQPPFLGQSSGKRSYSSASATSSTSPHLHSLTQLASPPFSTTSNGKHSVPHLPALNTSGSMSSSSSSTSSSRIPSNADPAHSGTSSAASPLSSATSSEARSPPPPPPVLPVSSAGLKSAAIFKTNVLPPLISFSKHRT</sequence>
<dbReference type="GO" id="GO:0000981">
    <property type="term" value="F:DNA-binding transcription factor activity, RNA polymerase II-specific"/>
    <property type="evidence" value="ECO:0007669"/>
    <property type="project" value="InterPro"/>
</dbReference>
<dbReference type="InterPro" id="IPR050815">
    <property type="entry name" value="TF_fung"/>
</dbReference>
<feature type="compositionally biased region" description="Low complexity" evidence="6">
    <location>
        <begin position="637"/>
        <end position="655"/>
    </location>
</feature>
<keyword evidence="3" id="KW-0805">Transcription regulation</keyword>
<evidence type="ECO:0000256" key="4">
    <source>
        <dbReference type="ARBA" id="ARBA00023163"/>
    </source>
</evidence>
<dbReference type="PANTHER" id="PTHR47338">
    <property type="entry name" value="ZN(II)2CYS6 TRANSCRIPTION FACTOR (EUROFUNG)-RELATED"/>
    <property type="match status" value="1"/>
</dbReference>
<gene>
    <name evidence="8" type="ORF">OC846_001061</name>
</gene>
<feature type="compositionally biased region" description="Polar residues" evidence="6">
    <location>
        <begin position="587"/>
        <end position="601"/>
    </location>
</feature>
<feature type="compositionally biased region" description="Low complexity" evidence="6">
    <location>
        <begin position="507"/>
        <end position="530"/>
    </location>
</feature>
<comment type="subcellular location">
    <subcellularLocation>
        <location evidence="1">Nucleus</location>
    </subcellularLocation>
</comment>
<dbReference type="AlphaFoldDB" id="A0AAN6JTD4"/>
<feature type="domain" description="Xylanolytic transcriptional activator regulatory" evidence="7">
    <location>
        <begin position="89"/>
        <end position="269"/>
    </location>
</feature>
<evidence type="ECO:0000256" key="5">
    <source>
        <dbReference type="ARBA" id="ARBA00023242"/>
    </source>
</evidence>
<reference evidence="8" key="1">
    <citation type="journal article" date="2023" name="PhytoFront">
        <title>Draft Genome Resources of Seven Strains of Tilletia horrida, Causal Agent of Kernel Smut of Rice.</title>
        <authorList>
            <person name="Khanal S."/>
            <person name="Antony Babu S."/>
            <person name="Zhou X.G."/>
        </authorList>
    </citation>
    <scope>NUCLEOTIDE SEQUENCE</scope>
    <source>
        <strain evidence="8">TX6</strain>
    </source>
</reference>
<dbReference type="CDD" id="cd12148">
    <property type="entry name" value="fungal_TF_MHR"/>
    <property type="match status" value="1"/>
</dbReference>
<keyword evidence="5" id="KW-0539">Nucleus</keyword>
<evidence type="ECO:0000313" key="9">
    <source>
        <dbReference type="Proteomes" id="UP001176517"/>
    </source>
</evidence>
<dbReference type="EMBL" id="JAPDMZ010000013">
    <property type="protein sequence ID" value="KAK0556616.1"/>
    <property type="molecule type" value="Genomic_DNA"/>
</dbReference>
<keyword evidence="9" id="KW-1185">Reference proteome</keyword>
<evidence type="ECO:0000256" key="1">
    <source>
        <dbReference type="ARBA" id="ARBA00004123"/>
    </source>
</evidence>
<dbReference type="GO" id="GO:0008270">
    <property type="term" value="F:zinc ion binding"/>
    <property type="evidence" value="ECO:0007669"/>
    <property type="project" value="InterPro"/>
</dbReference>
<keyword evidence="4" id="KW-0804">Transcription</keyword>
<organism evidence="8 9">
    <name type="scientific">Tilletia horrida</name>
    <dbReference type="NCBI Taxonomy" id="155126"/>
    <lineage>
        <taxon>Eukaryota</taxon>
        <taxon>Fungi</taxon>
        <taxon>Dikarya</taxon>
        <taxon>Basidiomycota</taxon>
        <taxon>Ustilaginomycotina</taxon>
        <taxon>Exobasidiomycetes</taxon>
        <taxon>Tilletiales</taxon>
        <taxon>Tilletiaceae</taxon>
        <taxon>Tilletia</taxon>
    </lineage>
</organism>
<feature type="region of interest" description="Disordered" evidence="6">
    <location>
        <begin position="502"/>
        <end position="667"/>
    </location>
</feature>
<evidence type="ECO:0000313" key="8">
    <source>
        <dbReference type="EMBL" id="KAK0556616.1"/>
    </source>
</evidence>
<dbReference type="GO" id="GO:0005634">
    <property type="term" value="C:nucleus"/>
    <property type="evidence" value="ECO:0007669"/>
    <property type="project" value="UniProtKB-SubCell"/>
</dbReference>
<dbReference type="Pfam" id="PF04082">
    <property type="entry name" value="Fungal_trans"/>
    <property type="match status" value="1"/>
</dbReference>
<feature type="region of interest" description="Disordered" evidence="6">
    <location>
        <begin position="41"/>
        <end position="75"/>
    </location>
</feature>
<dbReference type="GO" id="GO:0006351">
    <property type="term" value="P:DNA-templated transcription"/>
    <property type="evidence" value="ECO:0007669"/>
    <property type="project" value="InterPro"/>
</dbReference>
<feature type="compositionally biased region" description="Basic and acidic residues" evidence="6">
    <location>
        <begin position="288"/>
        <end position="303"/>
    </location>
</feature>
<comment type="caution">
    <text evidence="8">The sequence shown here is derived from an EMBL/GenBank/DDBJ whole genome shotgun (WGS) entry which is preliminary data.</text>
</comment>
<protein>
    <recommendedName>
        <fullName evidence="7">Xylanolytic transcriptional activator regulatory domain-containing protein</fullName>
    </recommendedName>
</protein>
<feature type="region of interest" description="Disordered" evidence="6">
    <location>
        <begin position="277"/>
        <end position="303"/>
    </location>
</feature>
<evidence type="ECO:0000259" key="7">
    <source>
        <dbReference type="Pfam" id="PF04082"/>
    </source>
</evidence>
<feature type="compositionally biased region" description="Low complexity" evidence="6">
    <location>
        <begin position="564"/>
        <end position="586"/>
    </location>
</feature>
<dbReference type="Proteomes" id="UP001176517">
    <property type="component" value="Unassembled WGS sequence"/>
</dbReference>
<evidence type="ECO:0000256" key="6">
    <source>
        <dbReference type="SAM" id="MobiDB-lite"/>
    </source>
</evidence>
<feature type="compositionally biased region" description="Polar residues" evidence="6">
    <location>
        <begin position="50"/>
        <end position="73"/>
    </location>
</feature>
<feature type="compositionally biased region" description="Low complexity" evidence="6">
    <location>
        <begin position="613"/>
        <end position="626"/>
    </location>
</feature>
<dbReference type="GO" id="GO:0003677">
    <property type="term" value="F:DNA binding"/>
    <property type="evidence" value="ECO:0007669"/>
    <property type="project" value="InterPro"/>
</dbReference>
<dbReference type="PANTHER" id="PTHR47338:SF5">
    <property type="entry name" value="ZN(II)2CYS6 TRANSCRIPTION FACTOR (EUROFUNG)"/>
    <property type="match status" value="1"/>
</dbReference>
<name>A0AAN6JTD4_9BASI</name>
<dbReference type="InterPro" id="IPR007219">
    <property type="entry name" value="XnlR_reg_dom"/>
</dbReference>
<evidence type="ECO:0000256" key="2">
    <source>
        <dbReference type="ARBA" id="ARBA00022723"/>
    </source>
</evidence>
<keyword evidence="2" id="KW-0479">Metal-binding</keyword>
<evidence type="ECO:0000256" key="3">
    <source>
        <dbReference type="ARBA" id="ARBA00023015"/>
    </source>
</evidence>
<proteinExistence type="predicted"/>